<dbReference type="GO" id="GO:0005874">
    <property type="term" value="C:microtubule"/>
    <property type="evidence" value="ECO:0007669"/>
    <property type="project" value="InterPro"/>
</dbReference>
<accession>A0A498IK91</accession>
<keyword evidence="2" id="KW-1185">Reference proteome</keyword>
<evidence type="ECO:0000313" key="2">
    <source>
        <dbReference type="Proteomes" id="UP000290289"/>
    </source>
</evidence>
<name>A0A498IK91_MALDO</name>
<dbReference type="PANTHER" id="PTHR31355">
    <property type="entry name" value="MICROTUBULE-ASSOCIATED PROTEIN TORTIFOLIA1"/>
    <property type="match status" value="1"/>
</dbReference>
<evidence type="ECO:0000313" key="1">
    <source>
        <dbReference type="EMBL" id="RXH81693.1"/>
    </source>
</evidence>
<dbReference type="EMBL" id="RDQH01000338">
    <property type="protein sequence ID" value="RXH81693.1"/>
    <property type="molecule type" value="Genomic_DNA"/>
</dbReference>
<protein>
    <submittedName>
        <fullName evidence="1">Uncharacterized protein</fullName>
    </submittedName>
</protein>
<dbReference type="GO" id="GO:0008017">
    <property type="term" value="F:microtubule binding"/>
    <property type="evidence" value="ECO:0007669"/>
    <property type="project" value="InterPro"/>
</dbReference>
<reference evidence="1 2" key="1">
    <citation type="submission" date="2018-10" db="EMBL/GenBank/DDBJ databases">
        <title>A high-quality apple genome assembly.</title>
        <authorList>
            <person name="Hu J."/>
        </authorList>
    </citation>
    <scope>NUCLEOTIDE SEQUENCE [LARGE SCALE GENOMIC DNA]</scope>
    <source>
        <strain evidence="2">cv. HFTH1</strain>
        <tissue evidence="1">Young leaf</tissue>
    </source>
</reference>
<gene>
    <name evidence="1" type="ORF">DVH24_035114</name>
</gene>
<dbReference type="PANTHER" id="PTHR31355:SF4">
    <property type="entry name" value="TOG DOMAIN-CONTAINING PROTEIN"/>
    <property type="match status" value="1"/>
</dbReference>
<comment type="caution">
    <text evidence="1">The sequence shown here is derived from an EMBL/GenBank/DDBJ whole genome shotgun (WGS) entry which is preliminary data.</text>
</comment>
<dbReference type="AlphaFoldDB" id="A0A498IK91"/>
<organism evidence="1 2">
    <name type="scientific">Malus domestica</name>
    <name type="common">Apple</name>
    <name type="synonym">Pyrus malus</name>
    <dbReference type="NCBI Taxonomy" id="3750"/>
    <lineage>
        <taxon>Eukaryota</taxon>
        <taxon>Viridiplantae</taxon>
        <taxon>Streptophyta</taxon>
        <taxon>Embryophyta</taxon>
        <taxon>Tracheophyta</taxon>
        <taxon>Spermatophyta</taxon>
        <taxon>Magnoliopsida</taxon>
        <taxon>eudicotyledons</taxon>
        <taxon>Gunneridae</taxon>
        <taxon>Pentapetalae</taxon>
        <taxon>rosids</taxon>
        <taxon>fabids</taxon>
        <taxon>Rosales</taxon>
        <taxon>Rosaceae</taxon>
        <taxon>Amygdaloideae</taxon>
        <taxon>Maleae</taxon>
        <taxon>Malus</taxon>
    </lineage>
</organism>
<proteinExistence type="predicted"/>
<sequence>MFLAQVSQTKKLVPCLENALFRCTKFLLMFSVKIVPQINSIMTTIMKTLALSAGSFPLQQACSKVVPAIALYGIDPTTPEDKKRHIIRSLCTPLSDSLLDPQESFTSGAALCLRGPLLIQIIGVFLQMRWSIGSVRMFLELWRRRLRWSIGLV</sequence>
<dbReference type="Proteomes" id="UP000290289">
    <property type="component" value="Chromosome 12"/>
</dbReference>
<dbReference type="InterPro" id="IPR033337">
    <property type="entry name" value="TORTIFOLIA1/SINE1-2"/>
</dbReference>